<dbReference type="PANTHER" id="PTHR12001:SF85">
    <property type="entry name" value="SHORT CHAIN ISOPRENYL DIPHOSPHATE SYNTHASE"/>
    <property type="match status" value="1"/>
</dbReference>
<dbReference type="Proteomes" id="UP000309215">
    <property type="component" value="Unassembled WGS sequence"/>
</dbReference>
<dbReference type="GO" id="GO:0004659">
    <property type="term" value="F:prenyltransferase activity"/>
    <property type="evidence" value="ECO:0007669"/>
    <property type="project" value="InterPro"/>
</dbReference>
<dbReference type="GO" id="GO:0046872">
    <property type="term" value="F:metal ion binding"/>
    <property type="evidence" value="ECO:0007669"/>
    <property type="project" value="UniProtKB-KW"/>
</dbReference>
<dbReference type="RefSeq" id="WP_136934303.1">
    <property type="nucleotide sequence ID" value="NZ_SSMQ01000062.1"/>
</dbReference>
<keyword evidence="4" id="KW-0479">Metal-binding</keyword>
<dbReference type="PANTHER" id="PTHR12001">
    <property type="entry name" value="GERANYLGERANYL PYROPHOSPHATE SYNTHASE"/>
    <property type="match status" value="1"/>
</dbReference>
<evidence type="ECO:0000256" key="1">
    <source>
        <dbReference type="ARBA" id="ARBA00001946"/>
    </source>
</evidence>
<evidence type="ECO:0000256" key="5">
    <source>
        <dbReference type="ARBA" id="ARBA00022842"/>
    </source>
</evidence>
<keyword evidence="8" id="KW-1185">Reference proteome</keyword>
<evidence type="ECO:0000256" key="6">
    <source>
        <dbReference type="RuleBase" id="RU004466"/>
    </source>
</evidence>
<proteinExistence type="inferred from homology"/>
<reference evidence="7 8" key="1">
    <citation type="submission" date="2019-04" db="EMBL/GenBank/DDBJ databases">
        <authorList>
            <person name="Li Y."/>
            <person name="Wang J."/>
        </authorList>
    </citation>
    <scope>NUCLEOTIDE SEQUENCE [LARGE SCALE GENOMIC DNA]</scope>
    <source>
        <strain evidence="7 8">DSM 14668</strain>
    </source>
</reference>
<evidence type="ECO:0000313" key="8">
    <source>
        <dbReference type="Proteomes" id="UP000309215"/>
    </source>
</evidence>
<keyword evidence="5" id="KW-0460">Magnesium</keyword>
<name>A0A4U1IWG3_9BACT</name>
<gene>
    <name evidence="7" type="ORF">E8A74_39560</name>
</gene>
<dbReference type="SUPFAM" id="SSF48576">
    <property type="entry name" value="Terpenoid synthases"/>
    <property type="match status" value="1"/>
</dbReference>
<dbReference type="PROSITE" id="PS00723">
    <property type="entry name" value="POLYPRENYL_SYNTHASE_1"/>
    <property type="match status" value="1"/>
</dbReference>
<evidence type="ECO:0000313" key="7">
    <source>
        <dbReference type="EMBL" id="TKC98895.1"/>
    </source>
</evidence>
<evidence type="ECO:0000256" key="4">
    <source>
        <dbReference type="ARBA" id="ARBA00022723"/>
    </source>
</evidence>
<dbReference type="CDD" id="cd00685">
    <property type="entry name" value="Trans_IPPS_HT"/>
    <property type="match status" value="1"/>
</dbReference>
<comment type="cofactor">
    <cofactor evidence="1">
        <name>Mg(2+)</name>
        <dbReference type="ChEBI" id="CHEBI:18420"/>
    </cofactor>
</comment>
<evidence type="ECO:0000256" key="2">
    <source>
        <dbReference type="ARBA" id="ARBA00006706"/>
    </source>
</evidence>
<comment type="caution">
    <text evidence="7">The sequence shown here is derived from an EMBL/GenBank/DDBJ whole genome shotgun (WGS) entry which is preliminary data.</text>
</comment>
<dbReference type="PROSITE" id="PS00444">
    <property type="entry name" value="POLYPRENYL_SYNTHASE_2"/>
    <property type="match status" value="1"/>
</dbReference>
<dbReference type="Gene3D" id="1.10.600.10">
    <property type="entry name" value="Farnesyl Diphosphate Synthase"/>
    <property type="match status" value="1"/>
</dbReference>
<dbReference type="GO" id="GO:0008299">
    <property type="term" value="P:isoprenoid biosynthetic process"/>
    <property type="evidence" value="ECO:0007669"/>
    <property type="project" value="InterPro"/>
</dbReference>
<organism evidence="7 8">
    <name type="scientific">Polyangium fumosum</name>
    <dbReference type="NCBI Taxonomy" id="889272"/>
    <lineage>
        <taxon>Bacteria</taxon>
        <taxon>Pseudomonadati</taxon>
        <taxon>Myxococcota</taxon>
        <taxon>Polyangia</taxon>
        <taxon>Polyangiales</taxon>
        <taxon>Polyangiaceae</taxon>
        <taxon>Polyangium</taxon>
    </lineage>
</organism>
<dbReference type="EMBL" id="SSMQ01000062">
    <property type="protein sequence ID" value="TKC98895.1"/>
    <property type="molecule type" value="Genomic_DNA"/>
</dbReference>
<accession>A0A4U1IWG3</accession>
<dbReference type="OrthoDB" id="9805316at2"/>
<comment type="similarity">
    <text evidence="2 6">Belongs to the FPP/GGPP synthase family.</text>
</comment>
<dbReference type="InterPro" id="IPR033749">
    <property type="entry name" value="Polyprenyl_synt_CS"/>
</dbReference>
<keyword evidence="3 6" id="KW-0808">Transferase</keyword>
<dbReference type="AlphaFoldDB" id="A0A4U1IWG3"/>
<dbReference type="InterPro" id="IPR008949">
    <property type="entry name" value="Isoprenoid_synthase_dom_sf"/>
</dbReference>
<protein>
    <submittedName>
        <fullName evidence="7">Polyprenyl synthetase family protein</fullName>
    </submittedName>
</protein>
<dbReference type="Pfam" id="PF00348">
    <property type="entry name" value="polyprenyl_synt"/>
    <property type="match status" value="1"/>
</dbReference>
<evidence type="ECO:0000256" key="3">
    <source>
        <dbReference type="ARBA" id="ARBA00022679"/>
    </source>
</evidence>
<dbReference type="InterPro" id="IPR000092">
    <property type="entry name" value="Polyprenyl_synt"/>
</dbReference>
<dbReference type="SFLD" id="SFLDS00005">
    <property type="entry name" value="Isoprenoid_Synthase_Type_I"/>
    <property type="match status" value="1"/>
</dbReference>
<sequence length="341" mass="38363">MLAEIVPAVLQEYGAAARSRLFQYIPAREPRRWLYDLVAEYPQRGGRGFRPSLCIATARAFGCPPEDALDTAASIELLHNAMLVHDDIEDESERRRGKPTLHTTHGVPIAINVGDMLGLLGLRPLLVNFRTLGPRLALRILEETERMASESAEGQAMELGWRHENSTSVRESDYLEMVLKKTCWLGMIHPIRVGAMIATFDSVDPDSFIRFGFFLGAAFQIQDDLLNLTGDENDYGKELGGDIHEGKRTMMLIRLFEAGTAEERARLGRLLALPRAERTREEITWVRERMDHYGCIAYAREVAQGLAGAASHEFSLLFGALPDSKDKRFLEALPRWVIERA</sequence>